<dbReference type="AlphaFoldDB" id="A0A4U8Z3H5"/>
<dbReference type="KEGG" id="mtun:MTUNDRAET4_3108"/>
<protein>
    <submittedName>
        <fullName evidence="2">Uncharacterized protein</fullName>
    </submittedName>
</protein>
<evidence type="ECO:0000313" key="3">
    <source>
        <dbReference type="Proteomes" id="UP000294360"/>
    </source>
</evidence>
<dbReference type="Proteomes" id="UP000294360">
    <property type="component" value="Chromosome"/>
</dbReference>
<evidence type="ECO:0000313" key="2">
    <source>
        <dbReference type="EMBL" id="VFU09995.1"/>
    </source>
</evidence>
<dbReference type="EMBL" id="LR536450">
    <property type="protein sequence ID" value="VFU09995.1"/>
    <property type="molecule type" value="Genomic_DNA"/>
</dbReference>
<feature type="region of interest" description="Disordered" evidence="1">
    <location>
        <begin position="25"/>
        <end position="59"/>
    </location>
</feature>
<accession>A0A4U8Z3H5</accession>
<reference evidence="2 3" key="1">
    <citation type="submission" date="2019-03" db="EMBL/GenBank/DDBJ databases">
        <authorList>
            <person name="Kox A.R. M."/>
        </authorList>
    </citation>
    <scope>NUCLEOTIDE SEQUENCE [LARGE SCALE GENOMIC DNA]</scope>
    <source>
        <strain evidence="2">MTUNDRAET4 annotated genome</strain>
    </source>
</reference>
<sequence>MPEPGDGLPPRQKIASRRVDARIDLAAKQRHRSRRAASTERADRRRRNRRQSRLAKTDEVKVVAQKMQEIDKIADVLVKTEASLRQRHLRRIRPLREIKVMILRKGEDHVIKQGGAMARYGGNNKDARTRAAVVAFEPDEPAKRPVHDDPHGQGLNPIACVGEQKAECSFPEVFVLLAVRRHRDLSCCSAISDCDRGLGSKFSMLYQHTAP</sequence>
<organism evidence="2 3">
    <name type="scientific">Methylocella tundrae</name>
    <dbReference type="NCBI Taxonomy" id="227605"/>
    <lineage>
        <taxon>Bacteria</taxon>
        <taxon>Pseudomonadati</taxon>
        <taxon>Pseudomonadota</taxon>
        <taxon>Alphaproteobacteria</taxon>
        <taxon>Hyphomicrobiales</taxon>
        <taxon>Beijerinckiaceae</taxon>
        <taxon>Methylocella</taxon>
    </lineage>
</organism>
<gene>
    <name evidence="2" type="ORF">MTUNDRAET4_3108</name>
</gene>
<proteinExistence type="predicted"/>
<feature type="compositionally biased region" description="Basic residues" evidence="1">
    <location>
        <begin position="44"/>
        <end position="53"/>
    </location>
</feature>
<evidence type="ECO:0000256" key="1">
    <source>
        <dbReference type="SAM" id="MobiDB-lite"/>
    </source>
</evidence>
<name>A0A4U8Z3H5_METTU</name>